<gene>
    <name evidence="2" type="ORF">GP2143_12691</name>
</gene>
<dbReference type="EMBL" id="AAVT01000001">
    <property type="protein sequence ID" value="EAW32112.1"/>
    <property type="molecule type" value="Genomic_DNA"/>
</dbReference>
<proteinExistence type="predicted"/>
<dbReference type="AlphaFoldDB" id="A0Y7K8"/>
<feature type="region of interest" description="Disordered" evidence="1">
    <location>
        <begin position="30"/>
        <end position="54"/>
    </location>
</feature>
<organism evidence="2 3">
    <name type="scientific">marine gamma proteobacterium HTCC2143</name>
    <dbReference type="NCBI Taxonomy" id="247633"/>
    <lineage>
        <taxon>Bacteria</taxon>
        <taxon>Pseudomonadati</taxon>
        <taxon>Pseudomonadota</taxon>
        <taxon>Gammaproteobacteria</taxon>
        <taxon>Cellvibrionales</taxon>
        <taxon>Spongiibacteraceae</taxon>
        <taxon>BD1-7 clade</taxon>
    </lineage>
</organism>
<keyword evidence="3" id="KW-1185">Reference proteome</keyword>
<evidence type="ECO:0000256" key="1">
    <source>
        <dbReference type="SAM" id="MobiDB-lite"/>
    </source>
</evidence>
<evidence type="ECO:0000313" key="3">
    <source>
        <dbReference type="Proteomes" id="UP000004931"/>
    </source>
</evidence>
<protein>
    <submittedName>
        <fullName evidence="2">Uncharacterized protein</fullName>
    </submittedName>
</protein>
<dbReference type="Proteomes" id="UP000004931">
    <property type="component" value="Unassembled WGS sequence"/>
</dbReference>
<name>A0Y7K8_9GAMM</name>
<comment type="caution">
    <text evidence="2">The sequence shown here is derived from an EMBL/GenBank/DDBJ whole genome shotgun (WGS) entry which is preliminary data.</text>
</comment>
<evidence type="ECO:0000313" key="2">
    <source>
        <dbReference type="EMBL" id="EAW32112.1"/>
    </source>
</evidence>
<reference evidence="2 3" key="1">
    <citation type="journal article" date="2010" name="J. Bacteriol.">
        <title>Genome sequence of the oligotrophic marine Gammaproteobacterium HTCC2143, isolated from the Oregon Coast.</title>
        <authorList>
            <person name="Oh H.M."/>
            <person name="Kang I."/>
            <person name="Ferriera S."/>
            <person name="Giovannoni S.J."/>
            <person name="Cho J.C."/>
        </authorList>
    </citation>
    <scope>NUCLEOTIDE SEQUENCE [LARGE SCALE GENOMIC DNA]</scope>
    <source>
        <strain evidence="2 3">HTCC2143</strain>
    </source>
</reference>
<sequence>MFVRGTVARAAGSKKLAIITMSSEAAAERMTSAHHPRCQEISVPRFFRPADQSR</sequence>
<accession>A0Y7K8</accession>